<dbReference type="Gene3D" id="3.40.640.10">
    <property type="entry name" value="Type I PLP-dependent aspartate aminotransferase-like (Major domain)"/>
    <property type="match status" value="1"/>
</dbReference>
<dbReference type="GO" id="GO:0046513">
    <property type="term" value="P:ceramide biosynthetic process"/>
    <property type="evidence" value="ECO:0007669"/>
    <property type="project" value="TreeGrafter"/>
</dbReference>
<comment type="similarity">
    <text evidence="4">Belongs to the class-II pyridoxal-phosphate-dependent aminotransferase family.</text>
</comment>
<dbReference type="GO" id="GO:0046512">
    <property type="term" value="P:sphingosine biosynthetic process"/>
    <property type="evidence" value="ECO:0007669"/>
    <property type="project" value="TreeGrafter"/>
</dbReference>
<keyword evidence="10" id="KW-0012">Acyltransferase</keyword>
<reference evidence="12" key="1">
    <citation type="submission" date="2014-08" db="EMBL/GenBank/DDBJ databases">
        <authorList>
            <person name="Sharma Rahul"/>
            <person name="Thines Marco"/>
        </authorList>
    </citation>
    <scope>NUCLEOTIDE SEQUENCE</scope>
</reference>
<organism evidence="12">
    <name type="scientific">Phaffia rhodozyma</name>
    <name type="common">Yeast</name>
    <name type="synonym">Xanthophyllomyces dendrorhous</name>
    <dbReference type="NCBI Taxonomy" id="264483"/>
    <lineage>
        <taxon>Eukaryota</taxon>
        <taxon>Fungi</taxon>
        <taxon>Dikarya</taxon>
        <taxon>Basidiomycota</taxon>
        <taxon>Agaricomycotina</taxon>
        <taxon>Tremellomycetes</taxon>
        <taxon>Cystofilobasidiales</taxon>
        <taxon>Mrakiaceae</taxon>
        <taxon>Phaffia</taxon>
    </lineage>
</organism>
<dbReference type="SUPFAM" id="SSF53383">
    <property type="entry name" value="PLP-dependent transferases"/>
    <property type="match status" value="1"/>
</dbReference>
<accession>A0A0F7SQL4</accession>
<comment type="pathway">
    <text evidence="2">Lipid metabolism; sphingolipid metabolism.</text>
</comment>
<keyword evidence="9" id="KW-0443">Lipid metabolism</keyword>
<dbReference type="InterPro" id="IPR015424">
    <property type="entry name" value="PyrdxlP-dep_Trfase"/>
</dbReference>
<sequence length="523" mass="56993">MNSTGFQGEVVPPLGLEHVFSWLTLASTHLQAAFTSIPGSAIIVRYVKNSHQNDPWRTLLELCLFAFAVRTVLSSRTRTDRSPKNFVELTDKEIDELVVDWTPEPLVVEQPPTSPDANLLGTLPVILGSVGPRVKLASNPNKSVINMTSYNFTGMAENEKMKETALTTLRDYGVGSCGPPGFWGTNDVHTALEQDLAAFLQLPSAIIYAQAFTCITSVIPSFAKRGDIIVADRACNFAIQRGLQISRSTIRFYEHGDMSSLEQVLESVTREAARKKSKLTRRFIVTEGLFENDGFISDLEKLVELKNKYKFRLILDESYSFGTLGDTGRGLTELCGVPAKEVDMLIGSMANTLGAGGGFCAGSTVVTGHQRINSAAFVFSASLPPMIATTASTAIRILQSSPQLFVTLRQHGKLLRLTLDKLEGIHIPSHALSPLVHVQLSGPAPVDMAGIEREEIILQEIVEEALNASGILLTRTRRLRGQETFEARPSIKIALSSSLTKKDMDKAVGGIKAAIVKVLGKKR</sequence>
<keyword evidence="6 12" id="KW-0808">Transferase</keyword>
<dbReference type="AlphaFoldDB" id="A0A0F7SQL4"/>
<dbReference type="Gene3D" id="3.90.1150.10">
    <property type="entry name" value="Aspartate Aminotransferase, domain 1"/>
    <property type="match status" value="1"/>
</dbReference>
<evidence type="ECO:0000259" key="11">
    <source>
        <dbReference type="Pfam" id="PF00155"/>
    </source>
</evidence>
<dbReference type="GO" id="GO:0030170">
    <property type="term" value="F:pyridoxal phosphate binding"/>
    <property type="evidence" value="ECO:0007669"/>
    <property type="project" value="InterPro"/>
</dbReference>
<dbReference type="PANTHER" id="PTHR13693:SF2">
    <property type="entry name" value="SERINE PALMITOYLTRANSFERASE 1"/>
    <property type="match status" value="1"/>
</dbReference>
<dbReference type="EC" id="2.3.1.50" evidence="5"/>
<dbReference type="InterPro" id="IPR004839">
    <property type="entry name" value="Aminotransferase_I/II_large"/>
</dbReference>
<dbReference type="PANTHER" id="PTHR13693">
    <property type="entry name" value="CLASS II AMINOTRANSFERASE/8-AMINO-7-OXONONANOATE SYNTHASE"/>
    <property type="match status" value="1"/>
</dbReference>
<dbReference type="InterPro" id="IPR015421">
    <property type="entry name" value="PyrdxlP-dep_Trfase_major"/>
</dbReference>
<dbReference type="GO" id="GO:0004758">
    <property type="term" value="F:serine C-palmitoyltransferase activity"/>
    <property type="evidence" value="ECO:0007669"/>
    <property type="project" value="TreeGrafter"/>
</dbReference>
<evidence type="ECO:0000256" key="7">
    <source>
        <dbReference type="ARBA" id="ARBA00022898"/>
    </source>
</evidence>
<evidence type="ECO:0000256" key="3">
    <source>
        <dbReference type="ARBA" id="ARBA00004991"/>
    </source>
</evidence>
<dbReference type="GO" id="GO:0005783">
    <property type="term" value="C:endoplasmic reticulum"/>
    <property type="evidence" value="ECO:0007669"/>
    <property type="project" value="TreeGrafter"/>
</dbReference>
<comment type="pathway">
    <text evidence="3">Sphingolipid metabolism.</text>
</comment>
<evidence type="ECO:0000256" key="4">
    <source>
        <dbReference type="ARBA" id="ARBA00008392"/>
    </source>
</evidence>
<evidence type="ECO:0000256" key="9">
    <source>
        <dbReference type="ARBA" id="ARBA00023098"/>
    </source>
</evidence>
<evidence type="ECO:0000313" key="12">
    <source>
        <dbReference type="EMBL" id="CED82979.1"/>
    </source>
</evidence>
<evidence type="ECO:0000256" key="8">
    <source>
        <dbReference type="ARBA" id="ARBA00022919"/>
    </source>
</evidence>
<keyword evidence="7" id="KW-0663">Pyridoxal phosphate</keyword>
<protein>
    <recommendedName>
        <fullName evidence="5">serine C-palmitoyltransferase</fullName>
        <ecNumber evidence="5">2.3.1.50</ecNumber>
    </recommendedName>
</protein>
<proteinExistence type="inferred from homology"/>
<keyword evidence="8" id="KW-0746">Sphingolipid metabolism</keyword>
<comment type="cofactor">
    <cofactor evidence="1">
        <name>pyridoxal 5'-phosphate</name>
        <dbReference type="ChEBI" id="CHEBI:597326"/>
    </cofactor>
</comment>
<dbReference type="EMBL" id="LN483142">
    <property type="protein sequence ID" value="CED82979.1"/>
    <property type="molecule type" value="Genomic_DNA"/>
</dbReference>
<dbReference type="Pfam" id="PF00155">
    <property type="entry name" value="Aminotran_1_2"/>
    <property type="match status" value="1"/>
</dbReference>
<dbReference type="InterPro" id="IPR015422">
    <property type="entry name" value="PyrdxlP-dep_Trfase_small"/>
</dbReference>
<name>A0A0F7SQL4_PHARH</name>
<evidence type="ECO:0000256" key="5">
    <source>
        <dbReference type="ARBA" id="ARBA00013220"/>
    </source>
</evidence>
<feature type="domain" description="Aminotransferase class I/classII large" evidence="11">
    <location>
        <begin position="143"/>
        <end position="509"/>
    </location>
</feature>
<evidence type="ECO:0000256" key="10">
    <source>
        <dbReference type="ARBA" id="ARBA00023315"/>
    </source>
</evidence>
<evidence type="ECO:0000256" key="6">
    <source>
        <dbReference type="ARBA" id="ARBA00022679"/>
    </source>
</evidence>
<dbReference type="GO" id="GO:0016020">
    <property type="term" value="C:membrane"/>
    <property type="evidence" value="ECO:0007669"/>
    <property type="project" value="GOC"/>
</dbReference>
<dbReference type="InterPro" id="IPR050087">
    <property type="entry name" value="AON_synthase_class-II"/>
</dbReference>
<evidence type="ECO:0000256" key="1">
    <source>
        <dbReference type="ARBA" id="ARBA00001933"/>
    </source>
</evidence>
<evidence type="ECO:0000256" key="2">
    <source>
        <dbReference type="ARBA" id="ARBA00004760"/>
    </source>
</evidence>